<dbReference type="EMBL" id="JAHLQT010031890">
    <property type="protein sequence ID" value="KAG7159857.1"/>
    <property type="molecule type" value="Genomic_DNA"/>
</dbReference>
<accession>A0A8J5JJU0</accession>
<dbReference type="GO" id="GO:0005737">
    <property type="term" value="C:cytoplasm"/>
    <property type="evidence" value="ECO:0007669"/>
    <property type="project" value="TreeGrafter"/>
</dbReference>
<dbReference type="GO" id="GO:0000302">
    <property type="term" value="P:response to reactive oxygen species"/>
    <property type="evidence" value="ECO:0007669"/>
    <property type="project" value="TreeGrafter"/>
</dbReference>
<dbReference type="GO" id="GO:0006629">
    <property type="term" value="P:lipid metabolic process"/>
    <property type="evidence" value="ECO:0007669"/>
    <property type="project" value="TreeGrafter"/>
</dbReference>
<dbReference type="PANTHER" id="PTHR10612">
    <property type="entry name" value="APOLIPOPROTEIN D"/>
    <property type="match status" value="1"/>
</dbReference>
<name>A0A8J5JJU0_HOMAM</name>
<dbReference type="InterPro" id="IPR022272">
    <property type="entry name" value="Lipocalin_CS"/>
</dbReference>
<dbReference type="Proteomes" id="UP000747542">
    <property type="component" value="Unassembled WGS sequence"/>
</dbReference>
<dbReference type="InterPro" id="IPR022271">
    <property type="entry name" value="Lipocalin_ApoD"/>
</dbReference>
<reference evidence="2" key="1">
    <citation type="journal article" date="2021" name="Sci. Adv.">
        <title>The American lobster genome reveals insights on longevity, neural, and immune adaptations.</title>
        <authorList>
            <person name="Polinski J.M."/>
            <person name="Zimin A.V."/>
            <person name="Clark K.F."/>
            <person name="Kohn A.B."/>
            <person name="Sadowski N."/>
            <person name="Timp W."/>
            <person name="Ptitsyn A."/>
            <person name="Khanna P."/>
            <person name="Romanova D.Y."/>
            <person name="Williams P."/>
            <person name="Greenwood S.J."/>
            <person name="Moroz L.L."/>
            <person name="Walt D.R."/>
            <person name="Bodnar A.G."/>
        </authorList>
    </citation>
    <scope>NUCLEOTIDE SEQUENCE</scope>
    <source>
        <strain evidence="2">GMGI-L3</strain>
    </source>
</reference>
<feature type="chain" id="PRO_5045015915" evidence="1">
    <location>
        <begin position="24"/>
        <end position="193"/>
    </location>
</feature>
<keyword evidence="3" id="KW-1185">Reference proteome</keyword>
<evidence type="ECO:0000256" key="1">
    <source>
        <dbReference type="PIRNR" id="PIRNR036893"/>
    </source>
</evidence>
<sequence length="193" mass="21329">MGVAAAVVVLVVAVLGVATVSLAETSTLLEVGACPNVTTQPNLDQQKLEGQWYHIIRFPTNEEPFVTCTRSAYTYTDGYLEVKTEGRNASDVGVTRSGVLGQMPDSPSGALQLDMDGMPPLRVWVVYTDYTSVACLYSCSQFPGLRAEWAWVMSRTVRPNVKVVMRCRTKLRQLKVNAAKFKRVPQRSNCYTN</sequence>
<dbReference type="OrthoDB" id="565904at2759"/>
<feature type="signal peptide" evidence="1">
    <location>
        <begin position="1"/>
        <end position="23"/>
    </location>
</feature>
<proteinExistence type="inferred from homology"/>
<comment type="similarity">
    <text evidence="1">Belongs to the calycin superfamily. Lipocalin family.</text>
</comment>
<evidence type="ECO:0000313" key="3">
    <source>
        <dbReference type="Proteomes" id="UP000747542"/>
    </source>
</evidence>
<dbReference type="AlphaFoldDB" id="A0A8J5JJU0"/>
<dbReference type="PANTHER" id="PTHR10612:SF34">
    <property type="entry name" value="APOLIPOPROTEIN D"/>
    <property type="match status" value="1"/>
</dbReference>
<evidence type="ECO:0000313" key="2">
    <source>
        <dbReference type="EMBL" id="KAG7159857.1"/>
    </source>
</evidence>
<comment type="caution">
    <text evidence="2">The sequence shown here is derived from an EMBL/GenBank/DDBJ whole genome shotgun (WGS) entry which is preliminary data.</text>
</comment>
<dbReference type="PROSITE" id="PS00213">
    <property type="entry name" value="LIPOCALIN"/>
    <property type="match status" value="1"/>
</dbReference>
<gene>
    <name evidence="2" type="primary">Cra2-L7</name>
    <name evidence="2" type="ORF">Hamer_G022081</name>
</gene>
<keyword evidence="1" id="KW-0732">Signal</keyword>
<dbReference type="PIRSF" id="PIRSF036893">
    <property type="entry name" value="Lipocalin_ApoD"/>
    <property type="match status" value="1"/>
</dbReference>
<organism evidence="2 3">
    <name type="scientific">Homarus americanus</name>
    <name type="common">American lobster</name>
    <dbReference type="NCBI Taxonomy" id="6706"/>
    <lineage>
        <taxon>Eukaryota</taxon>
        <taxon>Metazoa</taxon>
        <taxon>Ecdysozoa</taxon>
        <taxon>Arthropoda</taxon>
        <taxon>Crustacea</taxon>
        <taxon>Multicrustacea</taxon>
        <taxon>Malacostraca</taxon>
        <taxon>Eumalacostraca</taxon>
        <taxon>Eucarida</taxon>
        <taxon>Decapoda</taxon>
        <taxon>Pleocyemata</taxon>
        <taxon>Astacidea</taxon>
        <taxon>Nephropoidea</taxon>
        <taxon>Nephropidae</taxon>
        <taxon>Homarus</taxon>
    </lineage>
</organism>
<protein>
    <submittedName>
        <fullName evidence="2">Crustacyanin-A2 subunit-like 7</fullName>
    </submittedName>
</protein>